<evidence type="ECO:0000256" key="2">
    <source>
        <dbReference type="ARBA" id="ARBA00006275"/>
    </source>
</evidence>
<evidence type="ECO:0000313" key="9">
    <source>
        <dbReference type="EMBL" id="ANE49175.1"/>
    </source>
</evidence>
<dbReference type="EMBL" id="CP011390">
    <property type="protein sequence ID" value="ANE49175.1"/>
    <property type="molecule type" value="Genomic_DNA"/>
</dbReference>
<dbReference type="InterPro" id="IPR033985">
    <property type="entry name" value="SusD-like_N"/>
</dbReference>
<organism evidence="9 10">
    <name type="scientific">Flavisolibacter tropicus</name>
    <dbReference type="NCBI Taxonomy" id="1492898"/>
    <lineage>
        <taxon>Bacteria</taxon>
        <taxon>Pseudomonadati</taxon>
        <taxon>Bacteroidota</taxon>
        <taxon>Chitinophagia</taxon>
        <taxon>Chitinophagales</taxon>
        <taxon>Chitinophagaceae</taxon>
        <taxon>Flavisolibacter</taxon>
    </lineage>
</organism>
<dbReference type="AlphaFoldDB" id="A0A172TQ51"/>
<feature type="domain" description="SusD-like N-terminal" evidence="8">
    <location>
        <begin position="88"/>
        <end position="226"/>
    </location>
</feature>
<evidence type="ECO:0000256" key="6">
    <source>
        <dbReference type="SAM" id="MobiDB-lite"/>
    </source>
</evidence>
<dbReference type="PATRIC" id="fig|1492898.3.peg.69"/>
<name>A0A172TQ51_9BACT</name>
<feature type="compositionally biased region" description="Polar residues" evidence="6">
    <location>
        <begin position="498"/>
        <end position="508"/>
    </location>
</feature>
<dbReference type="RefSeq" id="WP_066401227.1">
    <property type="nucleotide sequence ID" value="NZ_CP011390.1"/>
</dbReference>
<dbReference type="Gene3D" id="1.25.40.390">
    <property type="match status" value="1"/>
</dbReference>
<proteinExistence type="inferred from homology"/>
<reference evidence="9 10" key="2">
    <citation type="journal article" date="2016" name="Int. J. Syst. Evol. Microbiol.">
        <title>Flavisolibacter tropicus sp. nov., isolated from tropical soil.</title>
        <authorList>
            <person name="Lee J.J."/>
            <person name="Kang M.S."/>
            <person name="Kim G.S."/>
            <person name="Lee C.S."/>
            <person name="Lim S."/>
            <person name="Lee J."/>
            <person name="Roh S.H."/>
            <person name="Kang H."/>
            <person name="Ha J.M."/>
            <person name="Bae S."/>
            <person name="Jung H.Y."/>
            <person name="Kim M.K."/>
        </authorList>
    </citation>
    <scope>NUCLEOTIDE SEQUENCE [LARGE SCALE GENOMIC DNA]</scope>
    <source>
        <strain evidence="9 10">LCS9</strain>
    </source>
</reference>
<dbReference type="Pfam" id="PF07980">
    <property type="entry name" value="SusD_RagB"/>
    <property type="match status" value="1"/>
</dbReference>
<dbReference type="InterPro" id="IPR011990">
    <property type="entry name" value="TPR-like_helical_dom_sf"/>
</dbReference>
<comment type="subcellular location">
    <subcellularLocation>
        <location evidence="1">Cell outer membrane</location>
    </subcellularLocation>
</comment>
<dbReference type="CDD" id="cd08977">
    <property type="entry name" value="SusD"/>
    <property type="match status" value="1"/>
</dbReference>
<keyword evidence="3" id="KW-0732">Signal</keyword>
<evidence type="ECO:0008006" key="11">
    <source>
        <dbReference type="Google" id="ProtNLM"/>
    </source>
</evidence>
<dbReference type="KEGG" id="fla:SY85_00310"/>
<keyword evidence="10" id="KW-1185">Reference proteome</keyword>
<keyword evidence="5" id="KW-0998">Cell outer membrane</keyword>
<dbReference type="STRING" id="1492898.SY85_00310"/>
<evidence type="ECO:0000256" key="4">
    <source>
        <dbReference type="ARBA" id="ARBA00023136"/>
    </source>
</evidence>
<evidence type="ECO:0000259" key="7">
    <source>
        <dbReference type="Pfam" id="PF07980"/>
    </source>
</evidence>
<protein>
    <recommendedName>
        <fullName evidence="11">Carbohydrate-binding protein SusD</fullName>
    </recommendedName>
</protein>
<evidence type="ECO:0000313" key="10">
    <source>
        <dbReference type="Proteomes" id="UP000077177"/>
    </source>
</evidence>
<dbReference type="OrthoDB" id="9783641at2"/>
<feature type="domain" description="RagB/SusD" evidence="7">
    <location>
        <begin position="382"/>
        <end position="508"/>
    </location>
</feature>
<gene>
    <name evidence="9" type="ORF">SY85_00310</name>
</gene>
<accession>A0A172TQ51</accession>
<evidence type="ECO:0000256" key="1">
    <source>
        <dbReference type="ARBA" id="ARBA00004442"/>
    </source>
</evidence>
<keyword evidence="4" id="KW-0472">Membrane</keyword>
<feature type="region of interest" description="Disordered" evidence="6">
    <location>
        <begin position="488"/>
        <end position="508"/>
    </location>
</feature>
<sequence length="508" mass="57016">MKSVSFLKGLILLTIVSGVSCTKLDEKLYDRVSAENFGNSETELLALVGPAYSSLGSENRDGIDNDYFFLQEASTDEIIVPTRGTDWDDNGKWRQLWLQTWTPDVDILNAAWGFCSYGIGQINRIEAQLLSSTVELPVKPQLLAELKALRALYHWMLMDLYGNVPIVADFKTDPNTVTNKPRAEVFAFIESELKAAIPKLTTTVGASTYGRMTRYAAFTLLAKLYLNAQVYTGTARYTDCIAACDSVINSAKYTLNNNFFANFATNNDISAEEIIFSIPTDKSLYGPGDFSGLTRMQLRTLHYSHRAVYNLGETPWNGFSSNADFYNKFNDPNDVRKSMFLVGQQYDNLGNPLTDGATPIILTPVISSLSAAARNEGARSIKYAPEKNSRRQQSNDWVVFRYADVLMMKAEALARQSNNWNAGLTLVNQIRTRAKAAPLSSLTADSFLDERAREFAWEGWRRNDMIRFGKFLQPKQFKANVSPDTRNIYPIPRPRLTANPNLKQNPGY</sequence>
<reference evidence="10" key="1">
    <citation type="submission" date="2015-01" db="EMBL/GenBank/DDBJ databases">
        <title>Flavisolibacter sp./LCS9/ whole genome sequencing.</title>
        <authorList>
            <person name="Kim M.K."/>
            <person name="Srinivasan S."/>
            <person name="Lee J.-J."/>
        </authorList>
    </citation>
    <scope>NUCLEOTIDE SEQUENCE [LARGE SCALE GENOMIC DNA]</scope>
    <source>
        <strain evidence="10">LCS9</strain>
    </source>
</reference>
<dbReference type="GO" id="GO:0009279">
    <property type="term" value="C:cell outer membrane"/>
    <property type="evidence" value="ECO:0007669"/>
    <property type="project" value="UniProtKB-SubCell"/>
</dbReference>
<dbReference type="InterPro" id="IPR012944">
    <property type="entry name" value="SusD_RagB_dom"/>
</dbReference>
<comment type="similarity">
    <text evidence="2">Belongs to the SusD family.</text>
</comment>
<evidence type="ECO:0000256" key="5">
    <source>
        <dbReference type="ARBA" id="ARBA00023237"/>
    </source>
</evidence>
<evidence type="ECO:0000259" key="8">
    <source>
        <dbReference type="Pfam" id="PF14322"/>
    </source>
</evidence>
<dbReference type="Pfam" id="PF14322">
    <property type="entry name" value="SusD-like_3"/>
    <property type="match status" value="1"/>
</dbReference>
<dbReference type="SUPFAM" id="SSF48452">
    <property type="entry name" value="TPR-like"/>
    <property type="match status" value="1"/>
</dbReference>
<dbReference type="PROSITE" id="PS51257">
    <property type="entry name" value="PROKAR_LIPOPROTEIN"/>
    <property type="match status" value="1"/>
</dbReference>
<evidence type="ECO:0000256" key="3">
    <source>
        <dbReference type="ARBA" id="ARBA00022729"/>
    </source>
</evidence>
<dbReference type="Proteomes" id="UP000077177">
    <property type="component" value="Chromosome"/>
</dbReference>